<sequence>MKQPDFNRLFFDTFKDCPAGIHYKVRSDSNFQHDIHFVYSLVKDASFTLGDITHEKQSLVIPLRRQRSEWHDGTAPPKLNDMNSELRFTRVKRIEWTASQIVYKAPFEGAFFDVDDTISASTRCDIDALFIGESTHAAKSAEVEIVIAGYPGGWRLRIGLAQEGWTVSVKDASPAIP</sequence>
<name>A0A430HPI8_9BURK</name>
<evidence type="ECO:0000313" key="2">
    <source>
        <dbReference type="Proteomes" id="UP000278085"/>
    </source>
</evidence>
<organism evidence="1 2">
    <name type="scientific">Massilia atriviolacea</name>
    <dbReference type="NCBI Taxonomy" id="2495579"/>
    <lineage>
        <taxon>Bacteria</taxon>
        <taxon>Pseudomonadati</taxon>
        <taxon>Pseudomonadota</taxon>
        <taxon>Betaproteobacteria</taxon>
        <taxon>Burkholderiales</taxon>
        <taxon>Oxalobacteraceae</taxon>
        <taxon>Telluria group</taxon>
        <taxon>Massilia</taxon>
    </lineage>
</organism>
<gene>
    <name evidence="1" type="ORF">EJB06_09750</name>
</gene>
<proteinExistence type="predicted"/>
<dbReference type="EMBL" id="RXLQ01000004">
    <property type="protein sequence ID" value="RSZ59431.1"/>
    <property type="molecule type" value="Genomic_DNA"/>
</dbReference>
<comment type="caution">
    <text evidence="1">The sequence shown here is derived from an EMBL/GenBank/DDBJ whole genome shotgun (WGS) entry which is preliminary data.</text>
</comment>
<dbReference type="Proteomes" id="UP000278085">
    <property type="component" value="Unassembled WGS sequence"/>
</dbReference>
<dbReference type="AlphaFoldDB" id="A0A430HPI8"/>
<evidence type="ECO:0000313" key="1">
    <source>
        <dbReference type="EMBL" id="RSZ59431.1"/>
    </source>
</evidence>
<protein>
    <submittedName>
        <fullName evidence="1">Uncharacterized protein</fullName>
    </submittedName>
</protein>
<accession>A0A430HPI8</accession>
<keyword evidence="2" id="KW-1185">Reference proteome</keyword>
<reference evidence="1 2" key="1">
    <citation type="submission" date="2018-12" db="EMBL/GenBank/DDBJ databases">
        <authorList>
            <person name="Yang E."/>
        </authorList>
    </citation>
    <scope>NUCLEOTIDE SEQUENCE [LARGE SCALE GENOMIC DNA]</scope>
    <source>
        <strain evidence="1 2">SOD</strain>
    </source>
</reference>